<protein>
    <submittedName>
        <fullName evidence="2">Uncharacterized protein</fullName>
    </submittedName>
</protein>
<reference evidence="2" key="2">
    <citation type="journal article" date="2007" name="Science">
        <title>Draft genome sequence of the sexually transmitted pathogen Trichomonas vaginalis.</title>
        <authorList>
            <person name="Carlton J.M."/>
            <person name="Hirt R.P."/>
            <person name="Silva J.C."/>
            <person name="Delcher A.L."/>
            <person name="Schatz M."/>
            <person name="Zhao Q."/>
            <person name="Wortman J.R."/>
            <person name="Bidwell S.L."/>
            <person name="Alsmark U.C.M."/>
            <person name="Besteiro S."/>
            <person name="Sicheritz-Ponten T."/>
            <person name="Noel C.J."/>
            <person name="Dacks J.B."/>
            <person name="Foster P.G."/>
            <person name="Simillion C."/>
            <person name="Van de Peer Y."/>
            <person name="Miranda-Saavedra D."/>
            <person name="Barton G.J."/>
            <person name="Westrop G.D."/>
            <person name="Mueller S."/>
            <person name="Dessi D."/>
            <person name="Fiori P.L."/>
            <person name="Ren Q."/>
            <person name="Paulsen I."/>
            <person name="Zhang H."/>
            <person name="Bastida-Corcuera F.D."/>
            <person name="Simoes-Barbosa A."/>
            <person name="Brown M.T."/>
            <person name="Hayes R.D."/>
            <person name="Mukherjee M."/>
            <person name="Okumura C.Y."/>
            <person name="Schneider R."/>
            <person name="Smith A.J."/>
            <person name="Vanacova S."/>
            <person name="Villalvazo M."/>
            <person name="Haas B.J."/>
            <person name="Pertea M."/>
            <person name="Feldblyum T.V."/>
            <person name="Utterback T.R."/>
            <person name="Shu C.L."/>
            <person name="Osoegawa K."/>
            <person name="de Jong P.J."/>
            <person name="Hrdy I."/>
            <person name="Horvathova L."/>
            <person name="Zubacova Z."/>
            <person name="Dolezal P."/>
            <person name="Malik S.B."/>
            <person name="Logsdon J.M. Jr."/>
            <person name="Henze K."/>
            <person name="Gupta A."/>
            <person name="Wang C.C."/>
            <person name="Dunne R.L."/>
            <person name="Upcroft J.A."/>
            <person name="Upcroft P."/>
            <person name="White O."/>
            <person name="Salzberg S.L."/>
            <person name="Tang P."/>
            <person name="Chiu C.-H."/>
            <person name="Lee Y.-S."/>
            <person name="Embley T.M."/>
            <person name="Coombs G.H."/>
            <person name="Mottram J.C."/>
            <person name="Tachezy J."/>
            <person name="Fraser-Liggett C.M."/>
            <person name="Johnson P.J."/>
        </authorList>
    </citation>
    <scope>NUCLEOTIDE SEQUENCE [LARGE SCALE GENOMIC DNA]</scope>
    <source>
        <strain evidence="2">G3</strain>
    </source>
</reference>
<evidence type="ECO:0000256" key="1">
    <source>
        <dbReference type="SAM" id="MobiDB-lite"/>
    </source>
</evidence>
<feature type="region of interest" description="Disordered" evidence="1">
    <location>
        <begin position="134"/>
        <end position="222"/>
    </location>
</feature>
<proteinExistence type="predicted"/>
<feature type="compositionally biased region" description="Polar residues" evidence="1">
    <location>
        <begin position="195"/>
        <end position="213"/>
    </location>
</feature>
<evidence type="ECO:0000313" key="2">
    <source>
        <dbReference type="EMBL" id="EAX94392.1"/>
    </source>
</evidence>
<feature type="region of interest" description="Disordered" evidence="1">
    <location>
        <begin position="240"/>
        <end position="311"/>
    </location>
</feature>
<reference evidence="2" key="1">
    <citation type="submission" date="2006-10" db="EMBL/GenBank/DDBJ databases">
        <authorList>
            <person name="Amadeo P."/>
            <person name="Zhao Q."/>
            <person name="Wortman J."/>
            <person name="Fraser-Liggett C."/>
            <person name="Carlton J."/>
        </authorList>
    </citation>
    <scope>NUCLEOTIDE SEQUENCE</scope>
    <source>
        <strain evidence="2">G3</strain>
    </source>
</reference>
<dbReference type="VEuPathDB" id="TrichDB:TVAG_194780"/>
<evidence type="ECO:0000313" key="3">
    <source>
        <dbReference type="Proteomes" id="UP000001542"/>
    </source>
</evidence>
<dbReference type="EMBL" id="DS113860">
    <property type="protein sequence ID" value="EAX94392.1"/>
    <property type="molecule type" value="Genomic_DNA"/>
</dbReference>
<feature type="region of interest" description="Disordered" evidence="1">
    <location>
        <begin position="1"/>
        <end position="98"/>
    </location>
</feature>
<feature type="compositionally biased region" description="Acidic residues" evidence="1">
    <location>
        <begin position="13"/>
        <end position="22"/>
    </location>
</feature>
<feature type="compositionally biased region" description="Acidic residues" evidence="1">
    <location>
        <begin position="177"/>
        <end position="190"/>
    </location>
</feature>
<accession>A2FL21</accession>
<name>A2FL21_TRIV3</name>
<organism evidence="2 3">
    <name type="scientific">Trichomonas vaginalis (strain ATCC PRA-98 / G3)</name>
    <dbReference type="NCBI Taxonomy" id="412133"/>
    <lineage>
        <taxon>Eukaryota</taxon>
        <taxon>Metamonada</taxon>
        <taxon>Parabasalia</taxon>
        <taxon>Trichomonadida</taxon>
        <taxon>Trichomonadidae</taxon>
        <taxon>Trichomonas</taxon>
    </lineage>
</organism>
<dbReference type="InParanoid" id="A2FL21"/>
<dbReference type="VEuPathDB" id="TrichDB:TVAGG3_1047640"/>
<feature type="compositionally biased region" description="Basic and acidic residues" evidence="1">
    <location>
        <begin position="1"/>
        <end position="10"/>
    </location>
</feature>
<dbReference type="RefSeq" id="XP_001307322.1">
    <property type="nucleotide sequence ID" value="XM_001307321.1"/>
</dbReference>
<feature type="compositionally biased region" description="Basic and acidic residues" evidence="1">
    <location>
        <begin position="135"/>
        <end position="145"/>
    </location>
</feature>
<keyword evidence="3" id="KW-1185">Reference proteome</keyword>
<gene>
    <name evidence="2" type="ORF">TVAG_194780</name>
</gene>
<dbReference type="KEGG" id="tva:4752124"/>
<dbReference type="AlphaFoldDB" id="A2FL21"/>
<feature type="compositionally biased region" description="Basic and acidic residues" evidence="1">
    <location>
        <begin position="58"/>
        <end position="82"/>
    </location>
</feature>
<sequence length="403" mass="44669">MTETNDHNTEIDNLQEEQEDELGLPKAGDDDDDEELNIDQILAEHGIKDEDDQDIADTDQKTEENTENKDGIDVEKLSKNSELETDENSTNALKGGDSQEILDEVNRFLNNELGQFGDSGLIDSANINNASEFVAEIHNDENTDENKEDVDEGKEKVEDSIPAEEDELVLEVSKQEGEEETKEENEEANSEEILVNSSPKQAKSSGNEENQQISDKDEDIIFDPKNDPYVLLIYPPNRKSKQAISTISEKPTAKKSNIPRCFSVTQKKREQQAEEQQLQDEDDSSLNQTQTLDKKSVGQAPISAKSSNLANERNERLIRGAVGPRKLLTKMQAETALSLFNISGSAALKIVNQCSVSGGKVSADNIIQFLLSNTDPNIHTPVSVLVKSALTNMRNTVLSPRKK</sequence>
<dbReference type="Proteomes" id="UP000001542">
    <property type="component" value="Unassembled WGS sequence"/>
</dbReference>